<dbReference type="CDD" id="cd00118">
    <property type="entry name" value="LysM"/>
    <property type="match status" value="3"/>
</dbReference>
<evidence type="ECO:0000259" key="5">
    <source>
        <dbReference type="PROSITE" id="PS51782"/>
    </source>
</evidence>
<organism evidence="6 7">
    <name type="scientific">Aspergillus clavatus (strain ATCC 1007 / CBS 513.65 / DSM 816 / NCTC 3887 / NRRL 1 / QM 1276 / 107)</name>
    <dbReference type="NCBI Taxonomy" id="344612"/>
    <lineage>
        <taxon>Eukaryota</taxon>
        <taxon>Fungi</taxon>
        <taxon>Dikarya</taxon>
        <taxon>Ascomycota</taxon>
        <taxon>Pezizomycotina</taxon>
        <taxon>Eurotiomycetes</taxon>
        <taxon>Eurotiomycetidae</taxon>
        <taxon>Eurotiales</taxon>
        <taxon>Aspergillaceae</taxon>
        <taxon>Aspergillus</taxon>
        <taxon>Aspergillus subgen. Fumigati</taxon>
    </lineage>
</organism>
<dbReference type="Gene3D" id="3.10.350.10">
    <property type="entry name" value="LysM domain"/>
    <property type="match status" value="4"/>
</dbReference>
<feature type="region of interest" description="Disordered" evidence="3">
    <location>
        <begin position="476"/>
        <end position="503"/>
    </location>
</feature>
<dbReference type="InterPro" id="IPR036779">
    <property type="entry name" value="LysM_dom_sf"/>
</dbReference>
<keyword evidence="7" id="KW-1185">Reference proteome</keyword>
<keyword evidence="4" id="KW-0732">Signal</keyword>
<dbReference type="SMART" id="SM00257">
    <property type="entry name" value="LysM"/>
    <property type="match status" value="3"/>
</dbReference>
<evidence type="ECO:0000256" key="1">
    <source>
        <dbReference type="ARBA" id="ARBA00022669"/>
    </source>
</evidence>
<feature type="signal peptide" evidence="4">
    <location>
        <begin position="1"/>
        <end position="18"/>
    </location>
</feature>
<feature type="domain" description="LysM" evidence="5">
    <location>
        <begin position="340"/>
        <end position="386"/>
    </location>
</feature>
<dbReference type="InterPro" id="IPR052210">
    <property type="entry name" value="LysM1-like"/>
</dbReference>
<evidence type="ECO:0000256" key="2">
    <source>
        <dbReference type="ARBA" id="ARBA00023026"/>
    </source>
</evidence>
<dbReference type="SUPFAM" id="SSF54106">
    <property type="entry name" value="LysM domain"/>
    <property type="match status" value="3"/>
</dbReference>
<name>A1CPL4_ASPCL</name>
<dbReference type="AlphaFoldDB" id="A1CPL4"/>
<dbReference type="GO" id="GO:0008061">
    <property type="term" value="F:chitin binding"/>
    <property type="evidence" value="ECO:0007669"/>
    <property type="project" value="UniProtKB-KW"/>
</dbReference>
<dbReference type="PANTHER" id="PTHR34997">
    <property type="entry name" value="AM15"/>
    <property type="match status" value="1"/>
</dbReference>
<dbReference type="PROSITE" id="PS51782">
    <property type="entry name" value="LYSM"/>
    <property type="match status" value="4"/>
</dbReference>
<feature type="domain" description="LysM" evidence="5">
    <location>
        <begin position="250"/>
        <end position="296"/>
    </location>
</feature>
<evidence type="ECO:0000256" key="4">
    <source>
        <dbReference type="SAM" id="SignalP"/>
    </source>
</evidence>
<dbReference type="STRING" id="344612.A1CPL4"/>
<evidence type="ECO:0000256" key="3">
    <source>
        <dbReference type="SAM" id="MobiDB-lite"/>
    </source>
</evidence>
<evidence type="ECO:0000313" key="7">
    <source>
        <dbReference type="Proteomes" id="UP000006701"/>
    </source>
</evidence>
<evidence type="ECO:0000313" key="6">
    <source>
        <dbReference type="EMBL" id="EAW07585.1"/>
    </source>
</evidence>
<protein>
    <submittedName>
        <fullName evidence="6">LysM domain protein</fullName>
    </submittedName>
</protein>
<dbReference type="HOGENOM" id="CLU_010591_5_2_1"/>
<accession>A1CPL4</accession>
<dbReference type="Proteomes" id="UP000006701">
    <property type="component" value="Unassembled WGS sequence"/>
</dbReference>
<dbReference type="RefSeq" id="XP_001269011.1">
    <property type="nucleotide sequence ID" value="XM_001269010.1"/>
</dbReference>
<dbReference type="PANTHER" id="PTHR34997:SF1">
    <property type="entry name" value="PEPTIDOGLYCAN-BINDING LYSIN DOMAIN"/>
    <property type="match status" value="1"/>
</dbReference>
<dbReference type="KEGG" id="act:ACLA_022990"/>
<keyword evidence="1" id="KW-0147">Chitin-binding</keyword>
<feature type="domain" description="LysM" evidence="5">
    <location>
        <begin position="514"/>
        <end position="560"/>
    </location>
</feature>
<reference evidence="6 7" key="1">
    <citation type="journal article" date="2008" name="PLoS Genet.">
        <title>Genomic islands in the pathogenic filamentous fungus Aspergillus fumigatus.</title>
        <authorList>
            <person name="Fedorova N.D."/>
            <person name="Khaldi N."/>
            <person name="Joardar V.S."/>
            <person name="Maiti R."/>
            <person name="Amedeo P."/>
            <person name="Anderson M.J."/>
            <person name="Crabtree J."/>
            <person name="Silva J.C."/>
            <person name="Badger J.H."/>
            <person name="Albarraq A."/>
            <person name="Angiuoli S."/>
            <person name="Bussey H."/>
            <person name="Bowyer P."/>
            <person name="Cotty P.J."/>
            <person name="Dyer P.S."/>
            <person name="Egan A."/>
            <person name="Galens K."/>
            <person name="Fraser-Liggett C.M."/>
            <person name="Haas B.J."/>
            <person name="Inman J.M."/>
            <person name="Kent R."/>
            <person name="Lemieux S."/>
            <person name="Malavazi I."/>
            <person name="Orvis J."/>
            <person name="Roemer T."/>
            <person name="Ronning C.M."/>
            <person name="Sundaram J.P."/>
            <person name="Sutton G."/>
            <person name="Turner G."/>
            <person name="Venter J.C."/>
            <person name="White O.R."/>
            <person name="Whitty B.R."/>
            <person name="Youngman P."/>
            <person name="Wolfe K.H."/>
            <person name="Goldman G.H."/>
            <person name="Wortman J.R."/>
            <person name="Jiang B."/>
            <person name="Denning D.W."/>
            <person name="Nierman W.C."/>
        </authorList>
    </citation>
    <scope>NUCLEOTIDE SEQUENCE [LARGE SCALE GENOMIC DNA]</scope>
    <source>
        <strain evidence="7">ATCC 1007 / CBS 513.65 / DSM 816 / NCTC 3887 / NRRL 1</strain>
    </source>
</reference>
<feature type="chain" id="PRO_5002633081" evidence="4">
    <location>
        <begin position="19"/>
        <end position="564"/>
    </location>
</feature>
<dbReference type="GeneID" id="4701403"/>
<gene>
    <name evidence="6" type="ORF">ACLA_022990</name>
</gene>
<feature type="compositionally biased region" description="Low complexity" evidence="3">
    <location>
        <begin position="476"/>
        <end position="495"/>
    </location>
</feature>
<dbReference type="VEuPathDB" id="FungiDB:ACLA_022990"/>
<dbReference type="EMBL" id="DS027059">
    <property type="protein sequence ID" value="EAW07585.1"/>
    <property type="molecule type" value="Genomic_DNA"/>
</dbReference>
<dbReference type="eggNOG" id="KOG2806">
    <property type="taxonomic scope" value="Eukaryota"/>
</dbReference>
<dbReference type="Pfam" id="PF01476">
    <property type="entry name" value="LysM"/>
    <property type="match status" value="3"/>
</dbReference>
<dbReference type="InterPro" id="IPR018392">
    <property type="entry name" value="LysM"/>
</dbReference>
<keyword evidence="2" id="KW-0843">Virulence</keyword>
<sequence length="564" mass="59258">MKPSLCAFAGLVAGPVAAQIQLYQYGLNSTATLSAGCSTALKATLQCDPYLYTLATNDHFGSLGNKTFQDQLCQGACGTSLTTYHNTVVEKCASDPQPWDGVPAVWAGDILWATYNRTCLKDPKTNVYCTEEIGDIQTLLGDTDSTLTTLSKDQLCSPCVLSLIQQMQATAYSNYDDSHVADWIAIQKTCQTGALPTQVQPPATNITEAPGVDYSTPGVATGPLRTLNGVFPDGSNLLAGQVLCLPRKCQIYKVKAGDTCATIADAYNLSVVDLVTYNPAVNRACSNLIADTNICVGPSGAQYTPTTIAGATATKTDEYATSTVTPDGPTASGTTLECGKYHQVVAGDTCEQISLKFAISAALFMKINPSIDQDCSSLPPGVYYCVFPTADWNATASGNTTTTTTSTYVTPPAPTPTGTTQYCYAWHVVVTGDQCSTLQAVFGISFTQLRTWNPQLNADCTNLLLNEAYCVKGDSGSRPTSVSVTPTSASATPTPTSVPAPGPTQTGIPANCNKWAMQANGVFCYDMAAKAGISLDELYKLNPALNGDCSGLWAGHAYCIGVSG</sequence>
<proteinExistence type="predicted"/>
<feature type="domain" description="LysM" evidence="5">
    <location>
        <begin position="425"/>
        <end position="471"/>
    </location>
</feature>
<dbReference type="OrthoDB" id="5985073at2759"/>